<feature type="signal peptide" evidence="1">
    <location>
        <begin position="1"/>
        <end position="25"/>
    </location>
</feature>
<dbReference type="InterPro" id="IPR035234">
    <property type="entry name" value="IgGFc-bd_N"/>
</dbReference>
<organism evidence="3 4">
    <name type="scientific">Pyxidicoccus fallax</name>
    <dbReference type="NCBI Taxonomy" id="394095"/>
    <lineage>
        <taxon>Bacteria</taxon>
        <taxon>Pseudomonadati</taxon>
        <taxon>Myxococcota</taxon>
        <taxon>Myxococcia</taxon>
        <taxon>Myxococcales</taxon>
        <taxon>Cystobacterineae</taxon>
        <taxon>Myxococcaceae</taxon>
        <taxon>Pyxidicoccus</taxon>
    </lineage>
</organism>
<dbReference type="Proteomes" id="UP000518300">
    <property type="component" value="Unassembled WGS sequence"/>
</dbReference>
<keyword evidence="1" id="KW-0732">Signal</keyword>
<dbReference type="Pfam" id="PF17517">
    <property type="entry name" value="IgGFc_binding"/>
    <property type="match status" value="1"/>
</dbReference>
<dbReference type="PROSITE" id="PS51257">
    <property type="entry name" value="PROKAR_LIPOPROTEIN"/>
    <property type="match status" value="1"/>
</dbReference>
<accession>A0A848LAG4</accession>
<evidence type="ECO:0000313" key="4">
    <source>
        <dbReference type="Proteomes" id="UP000518300"/>
    </source>
</evidence>
<dbReference type="SUPFAM" id="SSF49373">
    <property type="entry name" value="Invasin/intimin cell-adhesion fragments"/>
    <property type="match status" value="1"/>
</dbReference>
<dbReference type="Pfam" id="PF22352">
    <property type="entry name" value="K319L-like_PKD"/>
    <property type="match status" value="1"/>
</dbReference>
<comment type="caution">
    <text evidence="3">The sequence shown here is derived from an EMBL/GenBank/DDBJ whole genome shotgun (WGS) entry which is preliminary data.</text>
</comment>
<proteinExistence type="predicted"/>
<dbReference type="InterPro" id="IPR022409">
    <property type="entry name" value="PKD/Chitinase_dom"/>
</dbReference>
<dbReference type="EMBL" id="JABBJJ010000040">
    <property type="protein sequence ID" value="NMO15486.1"/>
    <property type="molecule type" value="Genomic_DNA"/>
</dbReference>
<dbReference type="PANTHER" id="PTHR46534:SF1">
    <property type="entry name" value="IGGFC-BINDING PROTEIN N-TERMINAL DOMAIN-CONTAINING PROTEIN"/>
    <property type="match status" value="1"/>
</dbReference>
<dbReference type="Gene3D" id="2.60.40.10">
    <property type="entry name" value="Immunoglobulins"/>
    <property type="match status" value="2"/>
</dbReference>
<dbReference type="SUPFAM" id="SSF49299">
    <property type="entry name" value="PKD domain"/>
    <property type="match status" value="1"/>
</dbReference>
<dbReference type="PROSITE" id="PS50093">
    <property type="entry name" value="PKD"/>
    <property type="match status" value="1"/>
</dbReference>
<dbReference type="InterPro" id="IPR035986">
    <property type="entry name" value="PKD_dom_sf"/>
</dbReference>
<feature type="chain" id="PRO_5032999007" evidence="1">
    <location>
        <begin position="26"/>
        <end position="814"/>
    </location>
</feature>
<dbReference type="InterPro" id="IPR013783">
    <property type="entry name" value="Ig-like_fold"/>
</dbReference>
<dbReference type="RefSeq" id="WP_169344776.1">
    <property type="nucleotide sequence ID" value="NZ_JABBJJ010000040.1"/>
</dbReference>
<dbReference type="InterPro" id="IPR000601">
    <property type="entry name" value="PKD_dom"/>
</dbReference>
<protein>
    <submittedName>
        <fullName evidence="3">PKD domain-containing protein</fullName>
    </submittedName>
</protein>
<evidence type="ECO:0000256" key="1">
    <source>
        <dbReference type="SAM" id="SignalP"/>
    </source>
</evidence>
<gene>
    <name evidence="3" type="ORF">HG543_11575</name>
</gene>
<name>A0A848LAG4_9BACT</name>
<keyword evidence="4" id="KW-1185">Reference proteome</keyword>
<reference evidence="3 4" key="1">
    <citation type="submission" date="2020-04" db="EMBL/GenBank/DDBJ databases">
        <title>Draft genome of Pyxidicoccus fallax type strain.</title>
        <authorList>
            <person name="Whitworth D.E."/>
        </authorList>
    </citation>
    <scope>NUCLEOTIDE SEQUENCE [LARGE SCALE GENOMIC DNA]</scope>
    <source>
        <strain evidence="3 4">DSM 14698</strain>
    </source>
</reference>
<sequence length="814" mass="85073">MKTSKKRSGLAWAWLLGLAVGCGGAEEGGSAPGEAAIASRQQAVEETLAVAGPAKPGSRGREFWLALPTNVASGSAPTLTLFISGETAATGTVRIPGLVHTQGFSVTPGQVTSVSIPSGAALSTANGVENKGVHVSADADITVQVMSRASRSTEAFLGLPVSALGTEYVVAASASSRVSRGTQLAVVGTESGTRVTFTPRQGSPSTISLNPGEVFQYAGTSAGGADLTGAVITSDKPVAVLSGSRCSGAPDAKTGTCGLQVEQLPPTKAWGRYFLAMPMAGSRGGDTFRVVASTNGTRVRINAKEVSLNRGQAWQGSLQSEVVIHASQPVLVTQYAHGSPAMMLVPPVAQYLNEYTVTALPTPSGKSYLNLIVRGNTWHQVEVDGRPIPLLKLRYLTWNYYGAQLEVAPGTHRVTSPLPLGVSVHGVGTELSYAYPGGMSQVPVAAVHSLKLTPRYNIGHAGAEVCVSAKVADVNGQPVPDIDVGFTALRWPVQAVTLSTGADGLAAWCQTRTSQSIDLLKATVNEQVEYGFVAWRASQSPPVVDAGSDASGWVGTELTLNGSASDPDGTPLTYQWTVTPGEDVPPGVTCTFGSPEALTTTFLCDQAGTYTVTLTATDGATAPVSDSLQVTQAFASDVTLCNLPRYTRDTERELCGFTTHFGDDSGIVEAWFTVDGGEPLHVEPDLNAGFVRLPYTFAEGEHVVTLSARNANGRVTTKQQMMRVDLTPPGVSVLSPQEQAVLESPLVDVTTFVQDASPVTVTTQFVQSSTVEAGTGTVTHRVDLVNRDWNVVLVQARDAAGNFTEVLVPVYVSW</sequence>
<evidence type="ECO:0000259" key="2">
    <source>
        <dbReference type="PROSITE" id="PS50093"/>
    </source>
</evidence>
<dbReference type="InterPro" id="IPR008964">
    <property type="entry name" value="Invasin/intimin_cell_adhesion"/>
</dbReference>
<dbReference type="PANTHER" id="PTHR46534">
    <property type="entry name" value="IGGFC_BINDING DOMAIN-CONTAINING PROTEIN"/>
    <property type="match status" value="1"/>
</dbReference>
<dbReference type="AlphaFoldDB" id="A0A848LAG4"/>
<feature type="domain" description="PKD" evidence="2">
    <location>
        <begin position="541"/>
        <end position="631"/>
    </location>
</feature>
<dbReference type="SMART" id="SM00089">
    <property type="entry name" value="PKD"/>
    <property type="match status" value="2"/>
</dbReference>
<evidence type="ECO:0000313" key="3">
    <source>
        <dbReference type="EMBL" id="NMO15486.1"/>
    </source>
</evidence>